<evidence type="ECO:0000256" key="2">
    <source>
        <dbReference type="SAM" id="SignalP"/>
    </source>
</evidence>
<evidence type="ECO:0000313" key="4">
    <source>
        <dbReference type="Proteomes" id="UP000307087"/>
    </source>
</evidence>
<feature type="chain" id="PRO_5038531786" description="PASTA domain-containing protein" evidence="2">
    <location>
        <begin position="28"/>
        <end position="175"/>
    </location>
</feature>
<feature type="signal peptide" evidence="2">
    <location>
        <begin position="1"/>
        <end position="27"/>
    </location>
</feature>
<organism evidence="3 4">
    <name type="scientific">Nocardioides caeni</name>
    <dbReference type="NCBI Taxonomy" id="574700"/>
    <lineage>
        <taxon>Bacteria</taxon>
        <taxon>Bacillati</taxon>
        <taxon>Actinomycetota</taxon>
        <taxon>Actinomycetes</taxon>
        <taxon>Propionibacteriales</taxon>
        <taxon>Nocardioidaceae</taxon>
        <taxon>Nocardioides</taxon>
    </lineage>
</organism>
<evidence type="ECO:0008006" key="5">
    <source>
        <dbReference type="Google" id="ProtNLM"/>
    </source>
</evidence>
<dbReference type="PROSITE" id="PS51257">
    <property type="entry name" value="PROKAR_LIPOPROTEIN"/>
    <property type="match status" value="1"/>
</dbReference>
<dbReference type="RefSeq" id="WP_136563342.1">
    <property type="nucleotide sequence ID" value="NZ_BAABLS010000006.1"/>
</dbReference>
<sequence>MRSATLRRTFAAGAAVTGMLLVTACSAEDIAEKATEKVVEDQLGDGADVDVDTDNGEVRIDDGDGNSYVSGDQLPDDFPDEIPLVDGTILSGVAVDEAGGRGWSVAVQVDTDAQGAVEEAARLLEEAGFELVTEIQAGVPGAQLTNDTWGVVIAAYEDTSTDTAVVGYTVGDNVG</sequence>
<evidence type="ECO:0000313" key="3">
    <source>
        <dbReference type="EMBL" id="THV11220.1"/>
    </source>
</evidence>
<evidence type="ECO:0000256" key="1">
    <source>
        <dbReference type="SAM" id="MobiDB-lite"/>
    </source>
</evidence>
<comment type="caution">
    <text evidence="3">The sequence shown here is derived from an EMBL/GenBank/DDBJ whole genome shotgun (WGS) entry which is preliminary data.</text>
</comment>
<protein>
    <recommendedName>
        <fullName evidence="5">PASTA domain-containing protein</fullName>
    </recommendedName>
</protein>
<gene>
    <name evidence="3" type="ORF">E9934_13090</name>
</gene>
<dbReference type="Proteomes" id="UP000307087">
    <property type="component" value="Unassembled WGS sequence"/>
</dbReference>
<proteinExistence type="predicted"/>
<dbReference type="OrthoDB" id="5123533at2"/>
<dbReference type="AlphaFoldDB" id="A0A4S8N534"/>
<keyword evidence="4" id="KW-1185">Reference proteome</keyword>
<name>A0A4S8N534_9ACTN</name>
<dbReference type="EMBL" id="STGW01000008">
    <property type="protein sequence ID" value="THV11220.1"/>
    <property type="molecule type" value="Genomic_DNA"/>
</dbReference>
<feature type="region of interest" description="Disordered" evidence="1">
    <location>
        <begin position="42"/>
        <end position="65"/>
    </location>
</feature>
<keyword evidence="2" id="KW-0732">Signal</keyword>
<accession>A0A4S8N534</accession>
<reference evidence="3 4" key="1">
    <citation type="journal article" date="2009" name="Int. J. Syst. Evol. Microbiol.">
        <title>Nocardioides caeni sp. nov., isolated from wastewater.</title>
        <authorList>
            <person name="Yoon J.H."/>
            <person name="Kang S.J."/>
            <person name="Park S."/>
            <person name="Kim W."/>
            <person name="Oh T.K."/>
        </authorList>
    </citation>
    <scope>NUCLEOTIDE SEQUENCE [LARGE SCALE GENOMIC DNA]</scope>
    <source>
        <strain evidence="3 4">DSM 23134</strain>
    </source>
</reference>